<dbReference type="EMBL" id="JXSQ01000029">
    <property type="protein sequence ID" value="KIP51601.1"/>
    <property type="molecule type" value="Genomic_DNA"/>
</dbReference>
<evidence type="ECO:0000256" key="5">
    <source>
        <dbReference type="ARBA" id="ARBA00022984"/>
    </source>
</evidence>
<feature type="transmembrane region" description="Helical" evidence="8">
    <location>
        <begin position="499"/>
        <end position="522"/>
    </location>
</feature>
<evidence type="ECO:0000256" key="6">
    <source>
        <dbReference type="ARBA" id="ARBA00022989"/>
    </source>
</evidence>
<dbReference type="PRINTS" id="PR01806">
    <property type="entry name" value="VIRFACTRMVIN"/>
</dbReference>
<comment type="subcellular location">
    <subcellularLocation>
        <location evidence="1">Cell membrane</location>
        <topology evidence="1">Multi-pass membrane protein</topology>
    </subcellularLocation>
</comment>
<evidence type="ECO:0000256" key="4">
    <source>
        <dbReference type="ARBA" id="ARBA00022960"/>
    </source>
</evidence>
<feature type="transmembrane region" description="Helical" evidence="8">
    <location>
        <begin position="244"/>
        <end position="265"/>
    </location>
</feature>
<name>A0A0D0HVJ2_9MICO</name>
<evidence type="ECO:0000256" key="8">
    <source>
        <dbReference type="SAM" id="Phobius"/>
    </source>
</evidence>
<feature type="transmembrane region" description="Helical" evidence="8">
    <location>
        <begin position="54"/>
        <end position="73"/>
    </location>
</feature>
<dbReference type="PANTHER" id="PTHR47019">
    <property type="entry name" value="LIPID II FLIPPASE MURJ"/>
    <property type="match status" value="1"/>
</dbReference>
<feature type="transmembrane region" description="Helical" evidence="8">
    <location>
        <begin position="160"/>
        <end position="182"/>
    </location>
</feature>
<feature type="transmembrane region" description="Helical" evidence="8">
    <location>
        <begin position="362"/>
        <end position="385"/>
    </location>
</feature>
<sequence length="541" mass="55815">MATASAARASIWIASGTLLSRVLGLARSMVLVAAIGATGFATNAFGTASQVTNVVYTLVATGVLTSVLVPQLTRARLRPGGGADYVNKLITLALCGSLAVCAVVAALLPTLMGWLGTHWTEPGQLALATGFAFWLLPQIVFFTLYTVLGEVLNSRSLFGPYAWTPVLNNVVAIAGLAAFVIVVGADPDGERTAAEWPEGGTALIAGSATLGVTLQAVALFFFLRRAGVSYRPDFKFRGTGLGATARLGGWTFLGVLVSQIVALALNQGMNRAAGGEAGIAAWQLASLVTVLPHSIIVMSLVTSRFTRMSVAAERGDTGALRADLSLVARLTVVSITLMAVVIAVLAGPITRILMASASVERLYPVMAVLICHVTGAVAFSVLFVLNRGFYAHSDTRSPFVIQAAIAVCSLVAIAGSLLLPSGAATAFITLATNLLFWVQLGVTFVVLRRRLGGVGGRAIVRSWWQSAVAGAAAAAAGAWLLHVFGGIGVDSWALSGAGAALATCAAVAALMTTVYACCLLLVRNGEAGQTLGIIASRFRRA</sequence>
<evidence type="ECO:0000256" key="3">
    <source>
        <dbReference type="ARBA" id="ARBA00022692"/>
    </source>
</evidence>
<dbReference type="GO" id="GO:0008360">
    <property type="term" value="P:regulation of cell shape"/>
    <property type="evidence" value="ECO:0007669"/>
    <property type="project" value="UniProtKB-KW"/>
</dbReference>
<feature type="transmembrane region" description="Helical" evidence="8">
    <location>
        <begin position="285"/>
        <end position="305"/>
    </location>
</feature>
<dbReference type="GO" id="GO:0034204">
    <property type="term" value="P:lipid translocation"/>
    <property type="evidence" value="ECO:0007669"/>
    <property type="project" value="TreeGrafter"/>
</dbReference>
<feature type="transmembrane region" description="Helical" evidence="8">
    <location>
        <begin position="397"/>
        <end position="419"/>
    </location>
</feature>
<dbReference type="InterPro" id="IPR051050">
    <property type="entry name" value="Lipid_II_flippase_MurJ/MviN"/>
</dbReference>
<gene>
    <name evidence="9" type="ORF">SD72_14475</name>
</gene>
<feature type="transmembrane region" description="Helical" evidence="8">
    <location>
        <begin position="425"/>
        <end position="447"/>
    </location>
</feature>
<organism evidence="9 10">
    <name type="scientific">Leucobacter komagatae</name>
    <dbReference type="NCBI Taxonomy" id="55969"/>
    <lineage>
        <taxon>Bacteria</taxon>
        <taxon>Bacillati</taxon>
        <taxon>Actinomycetota</taxon>
        <taxon>Actinomycetes</taxon>
        <taxon>Micrococcales</taxon>
        <taxon>Microbacteriaceae</taxon>
        <taxon>Leucobacter</taxon>
    </lineage>
</organism>
<dbReference type="GO" id="GO:0015648">
    <property type="term" value="F:lipid-linked peptidoglycan transporter activity"/>
    <property type="evidence" value="ECO:0007669"/>
    <property type="project" value="TreeGrafter"/>
</dbReference>
<reference evidence="9 10" key="1">
    <citation type="submission" date="2015-01" db="EMBL/GenBank/DDBJ databases">
        <title>Draft genome sequence of Leucobacter komagatae strain VKM ST2845.</title>
        <authorList>
            <person name="Karlyshev A.V."/>
            <person name="Kudryashova E.B."/>
        </authorList>
    </citation>
    <scope>NUCLEOTIDE SEQUENCE [LARGE SCALE GENOMIC DNA]</scope>
    <source>
        <strain evidence="9 10">VKM ST2845</strain>
    </source>
</reference>
<evidence type="ECO:0000256" key="7">
    <source>
        <dbReference type="ARBA" id="ARBA00023136"/>
    </source>
</evidence>
<keyword evidence="7 8" id="KW-0472">Membrane</keyword>
<accession>A0A0D0HVJ2</accession>
<evidence type="ECO:0000313" key="9">
    <source>
        <dbReference type="EMBL" id="KIP51601.1"/>
    </source>
</evidence>
<keyword evidence="5" id="KW-0573">Peptidoglycan synthesis</keyword>
<feature type="transmembrane region" description="Helical" evidence="8">
    <location>
        <begin position="29"/>
        <end position="48"/>
    </location>
</feature>
<dbReference type="Pfam" id="PF03023">
    <property type="entry name" value="MurJ"/>
    <property type="match status" value="1"/>
</dbReference>
<keyword evidence="4" id="KW-0133">Cell shape</keyword>
<comment type="caution">
    <text evidence="9">The sequence shown here is derived from an EMBL/GenBank/DDBJ whole genome shotgun (WGS) entry which is preliminary data.</text>
</comment>
<evidence type="ECO:0000256" key="2">
    <source>
        <dbReference type="ARBA" id="ARBA00022475"/>
    </source>
</evidence>
<feature type="transmembrane region" description="Helical" evidence="8">
    <location>
        <begin position="202"/>
        <end position="223"/>
    </location>
</feature>
<dbReference type="RefSeq" id="WP_042545177.1">
    <property type="nucleotide sequence ID" value="NZ_JXSQ01000029.1"/>
</dbReference>
<keyword evidence="6 8" id="KW-1133">Transmembrane helix</keyword>
<dbReference type="GO" id="GO:0009252">
    <property type="term" value="P:peptidoglycan biosynthetic process"/>
    <property type="evidence" value="ECO:0007669"/>
    <property type="project" value="UniProtKB-KW"/>
</dbReference>
<feature type="transmembrane region" description="Helical" evidence="8">
    <location>
        <begin position="326"/>
        <end position="350"/>
    </location>
</feature>
<dbReference type="InterPro" id="IPR004268">
    <property type="entry name" value="MurJ"/>
</dbReference>
<evidence type="ECO:0008006" key="11">
    <source>
        <dbReference type="Google" id="ProtNLM"/>
    </source>
</evidence>
<dbReference type="GO" id="GO:0005886">
    <property type="term" value="C:plasma membrane"/>
    <property type="evidence" value="ECO:0007669"/>
    <property type="project" value="UniProtKB-SubCell"/>
</dbReference>
<dbReference type="Proteomes" id="UP000032120">
    <property type="component" value="Unassembled WGS sequence"/>
</dbReference>
<dbReference type="PANTHER" id="PTHR47019:SF1">
    <property type="entry name" value="LIPID II FLIPPASE MURJ"/>
    <property type="match status" value="1"/>
</dbReference>
<keyword evidence="2" id="KW-1003">Cell membrane</keyword>
<protein>
    <recommendedName>
        <fullName evidence="11">Peptidoglycan lipid II flippase</fullName>
    </recommendedName>
</protein>
<feature type="transmembrane region" description="Helical" evidence="8">
    <location>
        <begin position="128"/>
        <end position="148"/>
    </location>
</feature>
<evidence type="ECO:0000256" key="1">
    <source>
        <dbReference type="ARBA" id="ARBA00004651"/>
    </source>
</evidence>
<keyword evidence="3 8" id="KW-0812">Transmembrane</keyword>
<feature type="transmembrane region" description="Helical" evidence="8">
    <location>
        <begin position="467"/>
        <end position="487"/>
    </location>
</feature>
<proteinExistence type="predicted"/>
<keyword evidence="10" id="KW-1185">Reference proteome</keyword>
<evidence type="ECO:0000313" key="10">
    <source>
        <dbReference type="Proteomes" id="UP000032120"/>
    </source>
</evidence>
<feature type="transmembrane region" description="Helical" evidence="8">
    <location>
        <begin position="85"/>
        <end position="108"/>
    </location>
</feature>
<dbReference type="OrthoDB" id="9786339at2"/>
<dbReference type="AlphaFoldDB" id="A0A0D0HVJ2"/>